<evidence type="ECO:0000256" key="1">
    <source>
        <dbReference type="SAM" id="MobiDB-lite"/>
    </source>
</evidence>
<keyword evidence="2" id="KW-0732">Signal</keyword>
<name>A0A8S9XXE3_APOLU</name>
<dbReference type="EMBL" id="WIXP02000003">
    <property type="protein sequence ID" value="KAF6213752.1"/>
    <property type="molecule type" value="Genomic_DNA"/>
</dbReference>
<feature type="compositionally biased region" description="Polar residues" evidence="1">
    <location>
        <begin position="20"/>
        <end position="32"/>
    </location>
</feature>
<sequence length="114" mass="12100">MAGGLHLVLLAVVVLSVTSQGLGDDGSTTQESTKPEDQKESCVERREVASNVEEAEAAVDTKEVEAAGRTAAPKLVLVLAATHQVEGGKANDCFQSISVQRSRFSTKNYFYALS</sequence>
<keyword evidence="4" id="KW-1185">Reference proteome</keyword>
<feature type="signal peptide" evidence="2">
    <location>
        <begin position="1"/>
        <end position="23"/>
    </location>
</feature>
<accession>A0A8S9XXE3</accession>
<protein>
    <recommendedName>
        <fullName evidence="5">Secreted protein</fullName>
    </recommendedName>
</protein>
<evidence type="ECO:0000256" key="2">
    <source>
        <dbReference type="SAM" id="SignalP"/>
    </source>
</evidence>
<feature type="compositionally biased region" description="Basic and acidic residues" evidence="1">
    <location>
        <begin position="33"/>
        <end position="48"/>
    </location>
</feature>
<reference evidence="3" key="1">
    <citation type="journal article" date="2021" name="Mol. Ecol. Resour.">
        <title>Apolygus lucorum genome provides insights into omnivorousness and mesophyll feeding.</title>
        <authorList>
            <person name="Liu Y."/>
            <person name="Liu H."/>
            <person name="Wang H."/>
            <person name="Huang T."/>
            <person name="Liu B."/>
            <person name="Yang B."/>
            <person name="Yin L."/>
            <person name="Li B."/>
            <person name="Zhang Y."/>
            <person name="Zhang S."/>
            <person name="Jiang F."/>
            <person name="Zhang X."/>
            <person name="Ren Y."/>
            <person name="Wang B."/>
            <person name="Wang S."/>
            <person name="Lu Y."/>
            <person name="Wu K."/>
            <person name="Fan W."/>
            <person name="Wang G."/>
        </authorList>
    </citation>
    <scope>NUCLEOTIDE SEQUENCE</scope>
    <source>
        <strain evidence="3">12Hb</strain>
    </source>
</reference>
<gene>
    <name evidence="3" type="ORF">GE061_011474</name>
</gene>
<proteinExistence type="predicted"/>
<organism evidence="3 4">
    <name type="scientific">Apolygus lucorum</name>
    <name type="common">Small green plant bug</name>
    <name type="synonym">Lygocoris lucorum</name>
    <dbReference type="NCBI Taxonomy" id="248454"/>
    <lineage>
        <taxon>Eukaryota</taxon>
        <taxon>Metazoa</taxon>
        <taxon>Ecdysozoa</taxon>
        <taxon>Arthropoda</taxon>
        <taxon>Hexapoda</taxon>
        <taxon>Insecta</taxon>
        <taxon>Pterygota</taxon>
        <taxon>Neoptera</taxon>
        <taxon>Paraneoptera</taxon>
        <taxon>Hemiptera</taxon>
        <taxon>Heteroptera</taxon>
        <taxon>Panheteroptera</taxon>
        <taxon>Cimicomorpha</taxon>
        <taxon>Miridae</taxon>
        <taxon>Mirini</taxon>
        <taxon>Apolygus</taxon>
    </lineage>
</organism>
<dbReference type="AlphaFoldDB" id="A0A8S9XXE3"/>
<dbReference type="Proteomes" id="UP000466442">
    <property type="component" value="Unassembled WGS sequence"/>
</dbReference>
<evidence type="ECO:0008006" key="5">
    <source>
        <dbReference type="Google" id="ProtNLM"/>
    </source>
</evidence>
<comment type="caution">
    <text evidence="3">The sequence shown here is derived from an EMBL/GenBank/DDBJ whole genome shotgun (WGS) entry which is preliminary data.</text>
</comment>
<evidence type="ECO:0000313" key="3">
    <source>
        <dbReference type="EMBL" id="KAF6213752.1"/>
    </source>
</evidence>
<feature type="chain" id="PRO_5035935637" description="Secreted protein" evidence="2">
    <location>
        <begin position="24"/>
        <end position="114"/>
    </location>
</feature>
<evidence type="ECO:0000313" key="4">
    <source>
        <dbReference type="Proteomes" id="UP000466442"/>
    </source>
</evidence>
<feature type="region of interest" description="Disordered" evidence="1">
    <location>
        <begin position="20"/>
        <end position="56"/>
    </location>
</feature>